<gene>
    <name evidence="1" type="ORF">SAMN04488557_1949</name>
</gene>
<organism evidence="1 2">
    <name type="scientific">Hyphomicrobium facile</name>
    <dbReference type="NCBI Taxonomy" id="51670"/>
    <lineage>
        <taxon>Bacteria</taxon>
        <taxon>Pseudomonadati</taxon>
        <taxon>Pseudomonadota</taxon>
        <taxon>Alphaproteobacteria</taxon>
        <taxon>Hyphomicrobiales</taxon>
        <taxon>Hyphomicrobiaceae</taxon>
        <taxon>Hyphomicrobium</taxon>
    </lineage>
</organism>
<keyword evidence="2" id="KW-1185">Reference proteome</keyword>
<dbReference type="OrthoDB" id="8456448at2"/>
<sequence>MNDHPVEMCAFGTAAPPVETQKRREASCWRLLNILSSFLLPDWREETFASANDVEKLFGCVARRDSFDWFTIARQLGHPSARLAATIAAEIRALSAAIKDRDRDAFADARTVLLELPTRRCIYAFLKRKKIADEPKAGWIFMLANADLISAGITTHTVEHRLEEINRATDVENTFGIYRCWRVSDPVRAENIVIEALSKSGCFRAPTSVAGMKLDAAIDESGLEIRTLNAFGSLEERHLWAIFPRHFVGGYRKASSRH</sequence>
<accession>A0A1I7NFB5</accession>
<dbReference type="Proteomes" id="UP000199423">
    <property type="component" value="Unassembled WGS sequence"/>
</dbReference>
<name>A0A1I7NFB5_9HYPH</name>
<evidence type="ECO:0000313" key="2">
    <source>
        <dbReference type="Proteomes" id="UP000199423"/>
    </source>
</evidence>
<protein>
    <submittedName>
        <fullName evidence="1">Uncharacterized protein</fullName>
    </submittedName>
</protein>
<evidence type="ECO:0000313" key="1">
    <source>
        <dbReference type="EMBL" id="SFV33367.1"/>
    </source>
</evidence>
<reference evidence="2" key="1">
    <citation type="submission" date="2016-10" db="EMBL/GenBank/DDBJ databases">
        <authorList>
            <person name="Varghese N."/>
            <person name="Submissions S."/>
        </authorList>
    </citation>
    <scope>NUCLEOTIDE SEQUENCE [LARGE SCALE GENOMIC DNA]</scope>
    <source>
        <strain evidence="2">DSM 1565</strain>
    </source>
</reference>
<dbReference type="AlphaFoldDB" id="A0A1I7NFB5"/>
<dbReference type="EMBL" id="FPCH01000002">
    <property type="protein sequence ID" value="SFV33367.1"/>
    <property type="molecule type" value="Genomic_DNA"/>
</dbReference>
<dbReference type="STRING" id="51670.SAMN04488557_1949"/>
<dbReference type="RefSeq" id="WP_143111393.1">
    <property type="nucleotide sequence ID" value="NZ_FPCH01000002.1"/>
</dbReference>
<proteinExistence type="predicted"/>